<organism evidence="7 8">
    <name type="scientific">Candidatus Kerfeldbacteria bacterium RIFCSPLOWO2_01_FULL_48_11</name>
    <dbReference type="NCBI Taxonomy" id="1798543"/>
    <lineage>
        <taxon>Bacteria</taxon>
        <taxon>Candidatus Kerfeldiibacteriota</taxon>
    </lineage>
</organism>
<dbReference type="Proteomes" id="UP000179164">
    <property type="component" value="Unassembled WGS sequence"/>
</dbReference>
<dbReference type="GO" id="GO:0006412">
    <property type="term" value="P:translation"/>
    <property type="evidence" value="ECO:0007669"/>
    <property type="project" value="UniProtKB-UniRule"/>
</dbReference>
<dbReference type="PANTHER" id="PTHR45987">
    <property type="entry name" value="39S RIBOSOMAL PROTEIN L12"/>
    <property type="match status" value="1"/>
</dbReference>
<dbReference type="InterPro" id="IPR036235">
    <property type="entry name" value="Ribosomal_bL12_oligo_N_sf"/>
</dbReference>
<evidence type="ECO:0000259" key="6">
    <source>
        <dbReference type="Pfam" id="PF16320"/>
    </source>
</evidence>
<feature type="domain" description="Large ribosomal subunit protein bL12 oligomerization" evidence="6">
    <location>
        <begin position="18"/>
        <end position="63"/>
    </location>
</feature>
<keyword evidence="2 4" id="KW-0689">Ribosomal protein</keyword>
<dbReference type="Gene3D" id="1.20.5.710">
    <property type="entry name" value="Single helix bin"/>
    <property type="match status" value="1"/>
</dbReference>
<gene>
    <name evidence="4" type="primary">rplL</name>
    <name evidence="7" type="ORF">A2898_01335</name>
</gene>
<feature type="domain" description="Large ribosomal subunit protein bL12 C-terminal" evidence="5">
    <location>
        <begin position="73"/>
        <end position="139"/>
    </location>
</feature>
<evidence type="ECO:0000256" key="3">
    <source>
        <dbReference type="ARBA" id="ARBA00023274"/>
    </source>
</evidence>
<dbReference type="Pfam" id="PF16320">
    <property type="entry name" value="Ribosomal_L12_N"/>
    <property type="match status" value="1"/>
</dbReference>
<evidence type="ECO:0000259" key="5">
    <source>
        <dbReference type="Pfam" id="PF00542"/>
    </source>
</evidence>
<evidence type="ECO:0000313" key="8">
    <source>
        <dbReference type="Proteomes" id="UP000179164"/>
    </source>
</evidence>
<dbReference type="STRING" id="1798543.A2898_01335"/>
<accession>A0A1G2B178</accession>
<protein>
    <recommendedName>
        <fullName evidence="4">Large ribosomal subunit protein bL12</fullName>
    </recommendedName>
</protein>
<dbReference type="GO" id="GO:0003729">
    <property type="term" value="F:mRNA binding"/>
    <property type="evidence" value="ECO:0007669"/>
    <property type="project" value="TreeGrafter"/>
</dbReference>
<dbReference type="SUPFAM" id="SSF54736">
    <property type="entry name" value="ClpS-like"/>
    <property type="match status" value="1"/>
</dbReference>
<dbReference type="EMBL" id="MHKE01000019">
    <property type="protein sequence ID" value="OGY82496.1"/>
    <property type="molecule type" value="Genomic_DNA"/>
</dbReference>
<comment type="subunit">
    <text evidence="4">Homodimer. Part of the ribosomal stalk of the 50S ribosomal subunit. Forms a multimeric L10(L12)X complex, where L10 forms an elongated spine to which 2 to 4 L12 dimers bind in a sequential fashion. Binds GTP-bound translation factors.</text>
</comment>
<dbReference type="GO" id="GO:0022625">
    <property type="term" value="C:cytosolic large ribosomal subunit"/>
    <property type="evidence" value="ECO:0007669"/>
    <property type="project" value="TreeGrafter"/>
</dbReference>
<evidence type="ECO:0000313" key="7">
    <source>
        <dbReference type="EMBL" id="OGY82496.1"/>
    </source>
</evidence>
<comment type="caution">
    <text evidence="7">The sequence shown here is derived from an EMBL/GenBank/DDBJ whole genome shotgun (WGS) entry which is preliminary data.</text>
</comment>
<dbReference type="Pfam" id="PF00542">
    <property type="entry name" value="Ribosomal_L12"/>
    <property type="match status" value="1"/>
</dbReference>
<keyword evidence="3 4" id="KW-0687">Ribonucleoprotein</keyword>
<dbReference type="InterPro" id="IPR008932">
    <property type="entry name" value="Ribosomal_bL12_oligo"/>
</dbReference>
<dbReference type="CDD" id="cd00387">
    <property type="entry name" value="Ribosomal_L7_L12"/>
    <property type="match status" value="1"/>
</dbReference>
<dbReference type="NCBIfam" id="TIGR00855">
    <property type="entry name" value="L12"/>
    <property type="match status" value="1"/>
</dbReference>
<comment type="function">
    <text evidence="4">Forms part of the ribosomal stalk which helps the ribosome interact with GTP-bound translation factors. Is thus essential for accurate translation.</text>
</comment>
<evidence type="ECO:0000256" key="4">
    <source>
        <dbReference type="HAMAP-Rule" id="MF_00368"/>
    </source>
</evidence>
<evidence type="ECO:0000256" key="1">
    <source>
        <dbReference type="ARBA" id="ARBA00007197"/>
    </source>
</evidence>
<dbReference type="FunFam" id="3.30.1390.10:FF:000001">
    <property type="entry name" value="50S ribosomal protein L7/L12"/>
    <property type="match status" value="1"/>
</dbReference>
<dbReference type="Gene3D" id="3.30.1390.10">
    <property type="match status" value="1"/>
</dbReference>
<reference evidence="7 8" key="1">
    <citation type="journal article" date="2016" name="Nat. Commun.">
        <title>Thousands of microbial genomes shed light on interconnected biogeochemical processes in an aquifer system.</title>
        <authorList>
            <person name="Anantharaman K."/>
            <person name="Brown C.T."/>
            <person name="Hug L.A."/>
            <person name="Sharon I."/>
            <person name="Castelle C.J."/>
            <person name="Probst A.J."/>
            <person name="Thomas B.C."/>
            <person name="Singh A."/>
            <person name="Wilkins M.J."/>
            <person name="Karaoz U."/>
            <person name="Brodie E.L."/>
            <person name="Williams K.H."/>
            <person name="Hubbard S.S."/>
            <person name="Banfield J.F."/>
        </authorList>
    </citation>
    <scope>NUCLEOTIDE SEQUENCE [LARGE SCALE GENOMIC DNA]</scope>
</reference>
<dbReference type="GO" id="GO:0003735">
    <property type="term" value="F:structural constituent of ribosome"/>
    <property type="evidence" value="ECO:0007669"/>
    <property type="project" value="InterPro"/>
</dbReference>
<dbReference type="InterPro" id="IPR014719">
    <property type="entry name" value="Ribosomal_bL12_C/ClpS-like"/>
</dbReference>
<sequence length="139" mass="14718">MADEAQKSETVEVPEKFKALVEQIEKLTALELSELVKVLEDTFGVSAQAPMMMAGAMPGAAAGGEAAEEKTSFNVELTAAGANKISVIKIVREVTQKGLKEAKDMVDGAPKVVKEGATKEEADELKKKLEEAGAQVTLK</sequence>
<dbReference type="InterPro" id="IPR000206">
    <property type="entry name" value="Ribosomal_bL12"/>
</dbReference>
<dbReference type="HAMAP" id="MF_00368">
    <property type="entry name" value="Ribosomal_bL12"/>
    <property type="match status" value="1"/>
</dbReference>
<dbReference type="AlphaFoldDB" id="A0A1G2B178"/>
<comment type="similarity">
    <text evidence="1 4">Belongs to the bacterial ribosomal protein bL12 family.</text>
</comment>
<evidence type="ECO:0000256" key="2">
    <source>
        <dbReference type="ARBA" id="ARBA00022980"/>
    </source>
</evidence>
<dbReference type="PANTHER" id="PTHR45987:SF4">
    <property type="entry name" value="LARGE RIBOSOMAL SUBUNIT PROTEIN BL12M"/>
    <property type="match status" value="1"/>
</dbReference>
<dbReference type="SUPFAM" id="SSF48300">
    <property type="entry name" value="Ribosomal protein L7/12, oligomerisation (N-terminal) domain"/>
    <property type="match status" value="1"/>
</dbReference>
<dbReference type="InterPro" id="IPR013823">
    <property type="entry name" value="Ribosomal_bL12_C"/>
</dbReference>
<proteinExistence type="inferred from homology"/>
<name>A0A1G2B178_9BACT</name>